<gene>
    <name evidence="2" type="ORF">TCM_000448</name>
</gene>
<dbReference type="AlphaFoldDB" id="A0A061DHF9"/>
<name>A0A061DHF9_THECC</name>
<keyword evidence="3" id="KW-1185">Reference proteome</keyword>
<organism evidence="2 3">
    <name type="scientific">Theobroma cacao</name>
    <name type="common">Cacao</name>
    <name type="synonym">Cocoa</name>
    <dbReference type="NCBI Taxonomy" id="3641"/>
    <lineage>
        <taxon>Eukaryota</taxon>
        <taxon>Viridiplantae</taxon>
        <taxon>Streptophyta</taxon>
        <taxon>Embryophyta</taxon>
        <taxon>Tracheophyta</taxon>
        <taxon>Spermatophyta</taxon>
        <taxon>Magnoliopsida</taxon>
        <taxon>eudicotyledons</taxon>
        <taxon>Gunneridae</taxon>
        <taxon>Pentapetalae</taxon>
        <taxon>rosids</taxon>
        <taxon>malvids</taxon>
        <taxon>Malvales</taxon>
        <taxon>Malvaceae</taxon>
        <taxon>Byttnerioideae</taxon>
        <taxon>Theobroma</taxon>
    </lineage>
</organism>
<dbReference type="HOGENOM" id="CLU_2547133_0_0_1"/>
<evidence type="ECO:0000313" key="3">
    <source>
        <dbReference type="Proteomes" id="UP000026915"/>
    </source>
</evidence>
<reference evidence="2 3" key="1">
    <citation type="journal article" date="2013" name="Genome Biol.">
        <title>The genome sequence of the most widely cultivated cacao type and its use to identify candidate genes regulating pod color.</title>
        <authorList>
            <person name="Motamayor J.C."/>
            <person name="Mockaitis K."/>
            <person name="Schmutz J."/>
            <person name="Haiminen N."/>
            <person name="Iii D.L."/>
            <person name="Cornejo O."/>
            <person name="Findley S.D."/>
            <person name="Zheng P."/>
            <person name="Utro F."/>
            <person name="Royaert S."/>
            <person name="Saski C."/>
            <person name="Jenkins J."/>
            <person name="Podicheti R."/>
            <person name="Zhao M."/>
            <person name="Scheffler B.E."/>
            <person name="Stack J.C."/>
            <person name="Feltus F.A."/>
            <person name="Mustiga G.M."/>
            <person name="Amores F."/>
            <person name="Phillips W."/>
            <person name="Marelli J.P."/>
            <person name="May G.D."/>
            <person name="Shapiro H."/>
            <person name="Ma J."/>
            <person name="Bustamante C.D."/>
            <person name="Schnell R.J."/>
            <person name="Main D."/>
            <person name="Gilbert D."/>
            <person name="Parida L."/>
            <person name="Kuhn D.N."/>
        </authorList>
    </citation>
    <scope>NUCLEOTIDE SEQUENCE [LARGE SCALE GENOMIC DNA]</scope>
    <source>
        <strain evidence="3">cv. Matina 1-6</strain>
    </source>
</reference>
<dbReference type="EMBL" id="CM001879">
    <property type="protein sequence ID" value="EOX91171.1"/>
    <property type="molecule type" value="Genomic_DNA"/>
</dbReference>
<protein>
    <submittedName>
        <fullName evidence="2">Uncharacterized protein</fullName>
    </submittedName>
</protein>
<evidence type="ECO:0000256" key="1">
    <source>
        <dbReference type="SAM" id="MobiDB-lite"/>
    </source>
</evidence>
<dbReference type="Gramene" id="EOX91171">
    <property type="protein sequence ID" value="EOX91171"/>
    <property type="gene ID" value="TCM_000448"/>
</dbReference>
<proteinExistence type="predicted"/>
<accession>A0A061DHF9</accession>
<feature type="region of interest" description="Disordered" evidence="1">
    <location>
        <begin position="35"/>
        <end position="59"/>
    </location>
</feature>
<sequence length="83" mass="9548">MYRSPQLHQSCYAALVKRSNKITFQKKRKQTKTVCCNQRSQAPNPHFNETENKTNKHLLSPPFPSPELIDCTIHVGDPLFVPI</sequence>
<dbReference type="InParanoid" id="A0A061DHF9"/>
<dbReference type="Proteomes" id="UP000026915">
    <property type="component" value="Chromosome 1"/>
</dbReference>
<evidence type="ECO:0000313" key="2">
    <source>
        <dbReference type="EMBL" id="EOX91171.1"/>
    </source>
</evidence>